<feature type="signal peptide" evidence="2">
    <location>
        <begin position="1"/>
        <end position="20"/>
    </location>
</feature>
<organism evidence="3 4">
    <name type="scientific">Flavobacterium jejuense</name>
    <dbReference type="NCBI Taxonomy" id="1544455"/>
    <lineage>
        <taxon>Bacteria</taxon>
        <taxon>Pseudomonadati</taxon>
        <taxon>Bacteroidota</taxon>
        <taxon>Flavobacteriia</taxon>
        <taxon>Flavobacteriales</taxon>
        <taxon>Flavobacteriaceae</taxon>
        <taxon>Flavobacterium</taxon>
    </lineage>
</organism>
<proteinExistence type="inferred from homology"/>
<protein>
    <recommendedName>
        <fullName evidence="5">Glycosyl hydrolase family 12</fullName>
    </recommendedName>
</protein>
<feature type="chain" id="PRO_5047386075" description="Glycosyl hydrolase family 12" evidence="2">
    <location>
        <begin position="21"/>
        <end position="301"/>
    </location>
</feature>
<evidence type="ECO:0000313" key="3">
    <source>
        <dbReference type="EMBL" id="NHN25096.1"/>
    </source>
</evidence>
<keyword evidence="2" id="KW-0732">Signal</keyword>
<reference evidence="3" key="1">
    <citation type="submission" date="2019-05" db="EMBL/GenBank/DDBJ databases">
        <authorList>
            <person name="Lianzixin W."/>
        </authorList>
    </citation>
    <scope>NUCLEOTIDE SEQUENCE</scope>
    <source>
        <strain evidence="3">EC11</strain>
    </source>
</reference>
<comment type="caution">
    <text evidence="3">The sequence shown here is derived from an EMBL/GenBank/DDBJ whole genome shotgun (WGS) entry which is preliminary data.</text>
</comment>
<dbReference type="Proteomes" id="UP000817854">
    <property type="component" value="Unassembled WGS sequence"/>
</dbReference>
<dbReference type="InterPro" id="IPR013319">
    <property type="entry name" value="GH11/12"/>
</dbReference>
<dbReference type="Gene3D" id="2.60.120.180">
    <property type="match status" value="1"/>
</dbReference>
<dbReference type="PANTHER" id="PTHR34002">
    <property type="entry name" value="BLR1656 PROTEIN"/>
    <property type="match status" value="1"/>
</dbReference>
<dbReference type="EMBL" id="VEVQ02000003">
    <property type="protein sequence ID" value="NHN25096.1"/>
    <property type="molecule type" value="Genomic_DNA"/>
</dbReference>
<evidence type="ECO:0000256" key="1">
    <source>
        <dbReference type="ARBA" id="ARBA00005519"/>
    </source>
</evidence>
<reference evidence="3" key="2">
    <citation type="submission" date="2020-02" db="EMBL/GenBank/DDBJ databases">
        <title>Flavobacterium profundi sp. nov., isolated from a deep-sea seamount.</title>
        <authorList>
            <person name="Zhang D.-C."/>
        </authorList>
    </citation>
    <scope>NUCLEOTIDE SEQUENCE</scope>
    <source>
        <strain evidence="3">EC11</strain>
    </source>
</reference>
<evidence type="ECO:0008006" key="5">
    <source>
        <dbReference type="Google" id="ProtNLM"/>
    </source>
</evidence>
<dbReference type="InterPro" id="IPR013320">
    <property type="entry name" value="ConA-like_dom_sf"/>
</dbReference>
<keyword evidence="4" id="KW-1185">Reference proteome</keyword>
<accession>A0ABX0IPD6</accession>
<dbReference type="RefSeq" id="WP_140960881.1">
    <property type="nucleotide sequence ID" value="NZ_VEVQ02000003.1"/>
</dbReference>
<dbReference type="SUPFAM" id="SSF49899">
    <property type="entry name" value="Concanavalin A-like lectins/glucanases"/>
    <property type="match status" value="1"/>
</dbReference>
<evidence type="ECO:0000313" key="4">
    <source>
        <dbReference type="Proteomes" id="UP000817854"/>
    </source>
</evidence>
<dbReference type="InterPro" id="IPR002594">
    <property type="entry name" value="GH12"/>
</dbReference>
<sequence length="301" mass="34176">MKNYLLIACLAMLLSSCSTEEDFNQDKQDLVTETKDNATIASRSGTVTGQYGIYHDPDYRWAFVQNNIWSLDDGDYGADPQQYVWYNDINNWGVKAYTTTGKYSYSGVKSYAGLVYGRHYNNVSRNNNGFPKQIKNITSNLTAEWSMYVLNDGGSGAKYNSSFDIWFDPNQNQQSTNKYEIMIWTKRKGQWPINENNNINTPWKSNVWVWNAYYNVYKGSIGQQQVLTFVQLTGYNGSNNGTGYINAPLKKFIDNAVSWGWMSNTNYLTSIQAGFEICTAGTGPADNQKANFVTSKFSLRI</sequence>
<name>A0ABX0IPD6_9FLAO</name>
<gene>
    <name evidence="3" type="ORF">FIA58_005330</name>
</gene>
<evidence type="ECO:0000256" key="2">
    <source>
        <dbReference type="SAM" id="SignalP"/>
    </source>
</evidence>
<dbReference type="PANTHER" id="PTHR34002:SF9">
    <property type="entry name" value="XYLOGLUCAN-SPECIFIC ENDO-BETA-1,4-GLUCANASE A"/>
    <property type="match status" value="1"/>
</dbReference>
<dbReference type="PROSITE" id="PS51257">
    <property type="entry name" value="PROKAR_LIPOPROTEIN"/>
    <property type="match status" value="1"/>
</dbReference>
<comment type="similarity">
    <text evidence="1">Belongs to the glycosyl hydrolase 12 (cellulase H) family.</text>
</comment>